<evidence type="ECO:0000256" key="6">
    <source>
        <dbReference type="ARBA" id="ARBA00022679"/>
    </source>
</evidence>
<dbReference type="InterPro" id="IPR003594">
    <property type="entry name" value="HATPase_dom"/>
</dbReference>
<feature type="domain" description="HAMP" evidence="15">
    <location>
        <begin position="182"/>
        <end position="236"/>
    </location>
</feature>
<keyword evidence="17" id="KW-1185">Reference proteome</keyword>
<evidence type="ECO:0000313" key="17">
    <source>
        <dbReference type="Proteomes" id="UP001203665"/>
    </source>
</evidence>
<keyword evidence="5" id="KW-0597">Phosphoprotein</keyword>
<dbReference type="CDD" id="cd00082">
    <property type="entry name" value="HisKA"/>
    <property type="match status" value="1"/>
</dbReference>
<keyword evidence="11 13" id="KW-0472">Membrane</keyword>
<dbReference type="EMBL" id="JAMQJY010000001">
    <property type="protein sequence ID" value="MCM2674308.1"/>
    <property type="molecule type" value="Genomic_DNA"/>
</dbReference>
<dbReference type="SMART" id="SM00388">
    <property type="entry name" value="HisKA"/>
    <property type="match status" value="1"/>
</dbReference>
<keyword evidence="13" id="KW-1133">Transmembrane helix</keyword>
<dbReference type="Gene3D" id="3.30.565.10">
    <property type="entry name" value="Histidine kinase-like ATPase, C-terminal domain"/>
    <property type="match status" value="1"/>
</dbReference>
<dbReference type="PROSITE" id="PS50109">
    <property type="entry name" value="HIS_KIN"/>
    <property type="match status" value="1"/>
</dbReference>
<sequence>MSIRLNLYIILIITAIAPFIVTLLFYFQLNEWYKHEQSDSKIEAMVRVNELSAFMGSHSDLVHRVGTLKKAVSDELNQNESVTVYSDNFNPLFTTKDHAISSENRNPNQVMRGLFELKTTIRGHTYKEPIFNEDRSILAYFVVEIERTAVEEKTQETYWLAIIIFIFALVGTITLVHFWLKRRMIFPINYLLAEMRGIGQGTLHEDAQLLKKQKGEMGQLIAGFRDMNSRLIEAKENEEEEIANQQRLIAAISHDLRTPLTSIRAYAEGMGIHLDKQEDYAQVILSKTAFMQKLIDDLLAYSAIQASSFTLDRTEVEAEELAELLVDGYEEQEMGVEFSSTIAVEPAMVNCDVNRLIQVIDNLVMNAVRYSDERGEVSILITNKGSFLPTFVSYSPDRLYFIVTDRGRGIPKEEQERIFSSFYQIEHARKQNKSSGVGLGLSICQELVEKHNGTMHVYSKGIGSTFYFSIPTLNDGNREDEEL</sequence>
<evidence type="ECO:0000256" key="11">
    <source>
        <dbReference type="ARBA" id="ARBA00023136"/>
    </source>
</evidence>
<dbReference type="SMART" id="SM00387">
    <property type="entry name" value="HATPase_c"/>
    <property type="match status" value="1"/>
</dbReference>
<keyword evidence="8 16" id="KW-0418">Kinase</keyword>
<dbReference type="InterPro" id="IPR050736">
    <property type="entry name" value="Sensor_HK_Regulatory"/>
</dbReference>
<protein>
    <recommendedName>
        <fullName evidence="3">histidine kinase</fullName>
        <ecNumber evidence="3">2.7.13.3</ecNumber>
    </recommendedName>
</protein>
<evidence type="ECO:0000256" key="8">
    <source>
        <dbReference type="ARBA" id="ARBA00022777"/>
    </source>
</evidence>
<dbReference type="Pfam" id="PF00512">
    <property type="entry name" value="HisKA"/>
    <property type="match status" value="1"/>
</dbReference>
<feature type="coiled-coil region" evidence="12">
    <location>
        <begin position="221"/>
        <end position="255"/>
    </location>
</feature>
<dbReference type="GO" id="GO:0016301">
    <property type="term" value="F:kinase activity"/>
    <property type="evidence" value="ECO:0007669"/>
    <property type="project" value="UniProtKB-KW"/>
</dbReference>
<comment type="subcellular location">
    <subcellularLocation>
        <location evidence="2">Cell membrane</location>
        <topology evidence="2">Multi-pass membrane protein</topology>
    </subcellularLocation>
</comment>
<dbReference type="Gene3D" id="1.10.287.130">
    <property type="match status" value="1"/>
</dbReference>
<evidence type="ECO:0000256" key="13">
    <source>
        <dbReference type="SAM" id="Phobius"/>
    </source>
</evidence>
<comment type="catalytic activity">
    <reaction evidence="1">
        <text>ATP + protein L-histidine = ADP + protein N-phospho-L-histidine.</text>
        <dbReference type="EC" id="2.7.13.3"/>
    </reaction>
</comment>
<keyword evidence="6" id="KW-0808">Transferase</keyword>
<dbReference type="InterPro" id="IPR005467">
    <property type="entry name" value="His_kinase_dom"/>
</dbReference>
<dbReference type="InterPro" id="IPR003661">
    <property type="entry name" value="HisK_dim/P_dom"/>
</dbReference>
<dbReference type="SUPFAM" id="SSF55874">
    <property type="entry name" value="ATPase domain of HSP90 chaperone/DNA topoisomerase II/histidine kinase"/>
    <property type="match status" value="1"/>
</dbReference>
<keyword evidence="4" id="KW-1003">Cell membrane</keyword>
<evidence type="ECO:0000256" key="3">
    <source>
        <dbReference type="ARBA" id="ARBA00012438"/>
    </source>
</evidence>
<evidence type="ECO:0000256" key="12">
    <source>
        <dbReference type="SAM" id="Coils"/>
    </source>
</evidence>
<dbReference type="PANTHER" id="PTHR43711">
    <property type="entry name" value="TWO-COMPONENT HISTIDINE KINASE"/>
    <property type="match status" value="1"/>
</dbReference>
<proteinExistence type="predicted"/>
<comment type="caution">
    <text evidence="16">The sequence shown here is derived from an EMBL/GenBank/DDBJ whole genome shotgun (WGS) entry which is preliminary data.</text>
</comment>
<feature type="transmembrane region" description="Helical" evidence="13">
    <location>
        <begin position="7"/>
        <end position="27"/>
    </location>
</feature>
<reference evidence="16" key="1">
    <citation type="submission" date="2022-06" db="EMBL/GenBank/DDBJ databases">
        <title>Alkalicoccobacillus porphyridii sp. nov., isolated from a marine red alga, Porphyridium purpureum and reclassification of Shouchella plakortidis and Shouchella gibsonii as Alkalicoccobacillus plakortidis comb. nov. and Alkalicoccobacillus gibsonii comb. nov.</title>
        <authorList>
            <person name="Kim K.H."/>
            <person name="Lee J.K."/>
            <person name="Han D.M."/>
            <person name="Baek J.H."/>
            <person name="Jeon C.O."/>
        </authorList>
    </citation>
    <scope>NUCLEOTIDE SEQUENCE</scope>
    <source>
        <strain evidence="16">DSM 19153</strain>
    </source>
</reference>
<dbReference type="InterPro" id="IPR036890">
    <property type="entry name" value="HATPase_C_sf"/>
</dbReference>
<evidence type="ECO:0000256" key="4">
    <source>
        <dbReference type="ARBA" id="ARBA00022475"/>
    </source>
</evidence>
<evidence type="ECO:0000256" key="2">
    <source>
        <dbReference type="ARBA" id="ARBA00004651"/>
    </source>
</evidence>
<evidence type="ECO:0000256" key="5">
    <source>
        <dbReference type="ARBA" id="ARBA00022553"/>
    </source>
</evidence>
<keyword evidence="7" id="KW-0547">Nucleotide-binding</keyword>
<dbReference type="EC" id="2.7.13.3" evidence="3"/>
<dbReference type="Proteomes" id="UP001203665">
    <property type="component" value="Unassembled WGS sequence"/>
</dbReference>
<evidence type="ECO:0000256" key="7">
    <source>
        <dbReference type="ARBA" id="ARBA00022741"/>
    </source>
</evidence>
<dbReference type="PRINTS" id="PR00344">
    <property type="entry name" value="BCTRLSENSOR"/>
</dbReference>
<keyword evidence="13" id="KW-0812">Transmembrane</keyword>
<feature type="domain" description="Histidine kinase" evidence="14">
    <location>
        <begin position="251"/>
        <end position="474"/>
    </location>
</feature>
<dbReference type="RefSeq" id="WP_251603746.1">
    <property type="nucleotide sequence ID" value="NZ_JAMQJY010000001.1"/>
</dbReference>
<evidence type="ECO:0000313" key="16">
    <source>
        <dbReference type="EMBL" id="MCM2674308.1"/>
    </source>
</evidence>
<dbReference type="SUPFAM" id="SSF47384">
    <property type="entry name" value="Homodimeric domain of signal transducing histidine kinase"/>
    <property type="match status" value="1"/>
</dbReference>
<organism evidence="16 17">
    <name type="scientific">Alkalicoccobacillus plakortidis</name>
    <dbReference type="NCBI Taxonomy" id="444060"/>
    <lineage>
        <taxon>Bacteria</taxon>
        <taxon>Bacillati</taxon>
        <taxon>Bacillota</taxon>
        <taxon>Bacilli</taxon>
        <taxon>Bacillales</taxon>
        <taxon>Bacillaceae</taxon>
        <taxon>Alkalicoccobacillus</taxon>
    </lineage>
</organism>
<accession>A0ABT0XG31</accession>
<keyword evidence="12" id="KW-0175">Coiled coil</keyword>
<evidence type="ECO:0000259" key="15">
    <source>
        <dbReference type="PROSITE" id="PS50885"/>
    </source>
</evidence>
<evidence type="ECO:0000256" key="9">
    <source>
        <dbReference type="ARBA" id="ARBA00022840"/>
    </source>
</evidence>
<keyword evidence="9" id="KW-0067">ATP-binding</keyword>
<evidence type="ECO:0000256" key="1">
    <source>
        <dbReference type="ARBA" id="ARBA00000085"/>
    </source>
</evidence>
<gene>
    <name evidence="16" type="ORF">NDM98_01420</name>
</gene>
<evidence type="ECO:0000259" key="14">
    <source>
        <dbReference type="PROSITE" id="PS50109"/>
    </source>
</evidence>
<evidence type="ECO:0000256" key="10">
    <source>
        <dbReference type="ARBA" id="ARBA00023012"/>
    </source>
</evidence>
<dbReference type="InterPro" id="IPR004358">
    <property type="entry name" value="Sig_transdc_His_kin-like_C"/>
</dbReference>
<dbReference type="PROSITE" id="PS50885">
    <property type="entry name" value="HAMP"/>
    <property type="match status" value="1"/>
</dbReference>
<dbReference type="Gene3D" id="6.10.340.10">
    <property type="match status" value="1"/>
</dbReference>
<dbReference type="InterPro" id="IPR036097">
    <property type="entry name" value="HisK_dim/P_sf"/>
</dbReference>
<dbReference type="Pfam" id="PF02518">
    <property type="entry name" value="HATPase_c"/>
    <property type="match status" value="1"/>
</dbReference>
<keyword evidence="10" id="KW-0902">Two-component regulatory system</keyword>
<name>A0ABT0XG31_9BACI</name>
<dbReference type="InterPro" id="IPR003660">
    <property type="entry name" value="HAMP_dom"/>
</dbReference>
<dbReference type="PANTHER" id="PTHR43711:SF1">
    <property type="entry name" value="HISTIDINE KINASE 1"/>
    <property type="match status" value="1"/>
</dbReference>
<feature type="transmembrane region" description="Helical" evidence="13">
    <location>
        <begin position="158"/>
        <end position="180"/>
    </location>
</feature>